<reference evidence="1 2" key="1">
    <citation type="journal article" date="2016" name="Sci. Rep.">
        <title>The Dendrobium catenatum Lindl. genome sequence provides insights into polysaccharide synthase, floral development and adaptive evolution.</title>
        <authorList>
            <person name="Zhang G.Q."/>
            <person name="Xu Q."/>
            <person name="Bian C."/>
            <person name="Tsai W.C."/>
            <person name="Yeh C.M."/>
            <person name="Liu K.W."/>
            <person name="Yoshida K."/>
            <person name="Zhang L.S."/>
            <person name="Chang S.B."/>
            <person name="Chen F."/>
            <person name="Shi Y."/>
            <person name="Su Y.Y."/>
            <person name="Zhang Y.Q."/>
            <person name="Chen L.J."/>
            <person name="Yin Y."/>
            <person name="Lin M."/>
            <person name="Huang H."/>
            <person name="Deng H."/>
            <person name="Wang Z.W."/>
            <person name="Zhu S.L."/>
            <person name="Zhao X."/>
            <person name="Deng C."/>
            <person name="Niu S.C."/>
            <person name="Huang J."/>
            <person name="Wang M."/>
            <person name="Liu G.H."/>
            <person name="Yang H.J."/>
            <person name="Xiao X.J."/>
            <person name="Hsiao Y.Y."/>
            <person name="Wu W.L."/>
            <person name="Chen Y.Y."/>
            <person name="Mitsuda N."/>
            <person name="Ohme-Takagi M."/>
            <person name="Luo Y.B."/>
            <person name="Van de Peer Y."/>
            <person name="Liu Z.J."/>
        </authorList>
    </citation>
    <scope>NUCLEOTIDE SEQUENCE [LARGE SCALE GENOMIC DNA]</scope>
    <source>
        <tissue evidence="1">The whole plant</tissue>
    </source>
</reference>
<organism evidence="1 2">
    <name type="scientific">Dendrobium catenatum</name>
    <dbReference type="NCBI Taxonomy" id="906689"/>
    <lineage>
        <taxon>Eukaryota</taxon>
        <taxon>Viridiplantae</taxon>
        <taxon>Streptophyta</taxon>
        <taxon>Embryophyta</taxon>
        <taxon>Tracheophyta</taxon>
        <taxon>Spermatophyta</taxon>
        <taxon>Magnoliopsida</taxon>
        <taxon>Liliopsida</taxon>
        <taxon>Asparagales</taxon>
        <taxon>Orchidaceae</taxon>
        <taxon>Epidendroideae</taxon>
        <taxon>Malaxideae</taxon>
        <taxon>Dendrobiinae</taxon>
        <taxon>Dendrobium</taxon>
    </lineage>
</organism>
<gene>
    <name evidence="1" type="ORF">MA16_Dca011765</name>
</gene>
<name>A0A2I0WEH7_9ASPA</name>
<dbReference type="EMBL" id="KZ502700">
    <property type="protein sequence ID" value="PKU74055.1"/>
    <property type="molecule type" value="Genomic_DNA"/>
</dbReference>
<sequence>MAACGASDPGFLDGAARSRSFVEALAGLSHGKFPDLIREPSVPLCNDCNTVTEMVVVPSICYDLLDAAGVVQRDVVLGDDGPDILVTWPLSEGDDPLSKSIADPLFSVPITIVSREQLQYHLSRDSVVLHAERILDNNSDDDGSLFGEGLDSQENYDLNIIQIDDEGFSKKSGKHKKRNSIKK</sequence>
<accession>A0A2I0WEH7</accession>
<dbReference type="AlphaFoldDB" id="A0A2I0WEH7"/>
<reference evidence="1 2" key="2">
    <citation type="journal article" date="2017" name="Nature">
        <title>The Apostasia genome and the evolution of orchids.</title>
        <authorList>
            <person name="Zhang G.Q."/>
            <person name="Liu K.W."/>
            <person name="Li Z."/>
            <person name="Lohaus R."/>
            <person name="Hsiao Y.Y."/>
            <person name="Niu S.C."/>
            <person name="Wang J.Y."/>
            <person name="Lin Y.C."/>
            <person name="Xu Q."/>
            <person name="Chen L.J."/>
            <person name="Yoshida K."/>
            <person name="Fujiwara S."/>
            <person name="Wang Z.W."/>
            <person name="Zhang Y.Q."/>
            <person name="Mitsuda N."/>
            <person name="Wang M."/>
            <person name="Liu G.H."/>
            <person name="Pecoraro L."/>
            <person name="Huang H.X."/>
            <person name="Xiao X.J."/>
            <person name="Lin M."/>
            <person name="Wu X.Y."/>
            <person name="Wu W.L."/>
            <person name="Chen Y.Y."/>
            <person name="Chang S.B."/>
            <person name="Sakamoto S."/>
            <person name="Ohme-Takagi M."/>
            <person name="Yagi M."/>
            <person name="Zeng S.J."/>
            <person name="Shen C.Y."/>
            <person name="Yeh C.M."/>
            <person name="Luo Y.B."/>
            <person name="Tsai W.C."/>
            <person name="Van de Peer Y."/>
            <person name="Liu Z.J."/>
        </authorList>
    </citation>
    <scope>NUCLEOTIDE SEQUENCE [LARGE SCALE GENOMIC DNA]</scope>
    <source>
        <tissue evidence="1">The whole plant</tissue>
    </source>
</reference>
<keyword evidence="2" id="KW-1185">Reference proteome</keyword>
<evidence type="ECO:0000313" key="2">
    <source>
        <dbReference type="Proteomes" id="UP000233837"/>
    </source>
</evidence>
<proteinExistence type="predicted"/>
<dbReference type="Proteomes" id="UP000233837">
    <property type="component" value="Unassembled WGS sequence"/>
</dbReference>
<evidence type="ECO:0000313" key="1">
    <source>
        <dbReference type="EMBL" id="PKU74055.1"/>
    </source>
</evidence>
<protein>
    <submittedName>
        <fullName evidence="1">Uncharacterized protein</fullName>
    </submittedName>
</protein>